<dbReference type="AlphaFoldDB" id="A0A9X1XRM6"/>
<keyword evidence="2" id="KW-1185">Reference proteome</keyword>
<reference evidence="1" key="1">
    <citation type="submission" date="2021-11" db="EMBL/GenBank/DDBJ databases">
        <title>Vibrio ZSDE26 sp. nov. and Vibrio ZSDZ34 sp. nov., isolated from coastal seawater in Qingdao.</title>
        <authorList>
            <person name="Zhang P."/>
        </authorList>
    </citation>
    <scope>NUCLEOTIDE SEQUENCE</scope>
    <source>
        <strain evidence="1">ZSDE26</strain>
    </source>
</reference>
<accession>A0A9X1XRM6</accession>
<evidence type="ECO:0000313" key="2">
    <source>
        <dbReference type="Proteomes" id="UP001139559"/>
    </source>
</evidence>
<organism evidence="1 2">
    <name type="scientific">Vibrio amylolyticus</name>
    <dbReference type="NCBI Taxonomy" id="2847292"/>
    <lineage>
        <taxon>Bacteria</taxon>
        <taxon>Pseudomonadati</taxon>
        <taxon>Pseudomonadota</taxon>
        <taxon>Gammaproteobacteria</taxon>
        <taxon>Vibrionales</taxon>
        <taxon>Vibrionaceae</taxon>
        <taxon>Vibrio</taxon>
    </lineage>
</organism>
<dbReference type="Proteomes" id="UP001139559">
    <property type="component" value="Unassembled WGS sequence"/>
</dbReference>
<dbReference type="EMBL" id="JAJHVV010000034">
    <property type="protein sequence ID" value="MCK6265885.1"/>
    <property type="molecule type" value="Genomic_DNA"/>
</dbReference>
<sequence>MMSCYYDWEDFADIYLEDSFVLSICESSNEISFIVEAVLTENHPLYTSPKNDEQYCYQKGKIVFQGLKYVKWIN</sequence>
<dbReference type="RefSeq" id="WP_248010947.1">
    <property type="nucleotide sequence ID" value="NZ_JAJHVV010000034.1"/>
</dbReference>
<gene>
    <name evidence="1" type="ORF">KP803_21750</name>
</gene>
<comment type="caution">
    <text evidence="1">The sequence shown here is derived from an EMBL/GenBank/DDBJ whole genome shotgun (WGS) entry which is preliminary data.</text>
</comment>
<evidence type="ECO:0000313" key="1">
    <source>
        <dbReference type="EMBL" id="MCK6265885.1"/>
    </source>
</evidence>
<proteinExistence type="predicted"/>
<name>A0A9X1XRM6_9VIBR</name>
<protein>
    <submittedName>
        <fullName evidence="1">Uncharacterized protein</fullName>
    </submittedName>
</protein>